<dbReference type="EMBL" id="LT840184">
    <property type="protein sequence ID" value="SMF87800.1"/>
    <property type="molecule type" value="Genomic_DNA"/>
</dbReference>
<evidence type="ECO:0000259" key="1">
    <source>
        <dbReference type="PROSITE" id="PS51186"/>
    </source>
</evidence>
<proteinExistence type="predicted"/>
<feature type="domain" description="N-acetyltransferase" evidence="1">
    <location>
        <begin position="17"/>
        <end position="179"/>
    </location>
</feature>
<keyword evidence="3" id="KW-1185">Reference proteome</keyword>
<evidence type="ECO:0000313" key="2">
    <source>
        <dbReference type="EMBL" id="SMF87800.1"/>
    </source>
</evidence>
<reference evidence="2 3" key="1">
    <citation type="submission" date="2017-04" db="EMBL/GenBank/DDBJ databases">
        <authorList>
            <person name="Afonso C.L."/>
            <person name="Miller P.J."/>
            <person name="Scott M.A."/>
            <person name="Spackman E."/>
            <person name="Goraichik I."/>
            <person name="Dimitrov K.M."/>
            <person name="Suarez D.L."/>
            <person name="Swayne D.E."/>
        </authorList>
    </citation>
    <scope>NUCLEOTIDE SEQUENCE [LARGE SCALE GENOMIC DNA]</scope>
    <source>
        <strain evidence="2 3">N3/975</strain>
    </source>
</reference>
<dbReference type="SUPFAM" id="SSF55729">
    <property type="entry name" value="Acyl-CoA N-acyltransferases (Nat)"/>
    <property type="match status" value="1"/>
</dbReference>
<dbReference type="InterPro" id="IPR000182">
    <property type="entry name" value="GNAT_dom"/>
</dbReference>
<dbReference type="PROSITE" id="PS51186">
    <property type="entry name" value="GNAT"/>
    <property type="match status" value="1"/>
</dbReference>
<keyword evidence="2" id="KW-0808">Transferase</keyword>
<dbReference type="STRING" id="1313296.SAMN05661091_3931"/>
<dbReference type="RefSeq" id="WP_208914730.1">
    <property type="nucleotide sequence ID" value="NZ_LT840184.1"/>
</dbReference>
<accession>A0A1X7HJQ3</accession>
<dbReference type="GO" id="GO:0016747">
    <property type="term" value="F:acyltransferase activity, transferring groups other than amino-acyl groups"/>
    <property type="evidence" value="ECO:0007669"/>
    <property type="project" value="InterPro"/>
</dbReference>
<protein>
    <submittedName>
        <fullName evidence="2">Predicted acetyltransferase</fullName>
    </submittedName>
</protein>
<name>A0A1X7HJQ3_9BACL</name>
<dbReference type="AlphaFoldDB" id="A0A1X7HJQ3"/>
<sequence length="179" mass="21087">MKISISLTDQSTKFIVNNLYPLYLHDLSEIWEWKPNRYGVYEDDDILTLNEQNKVFDVWWENPSVLFPYLVRVDDIPAGFAFVATPPYTPHGSEFFMNEFFMLRPFRGKGIAEAAAVQVFNKHKGSWELQTNPTEANKRAQSFWRKTIQNYTSESHQEEFANTENDGYKIIFRFDNSHL</sequence>
<organism evidence="2 3">
    <name type="scientific">Paenibacillus uliginis N3/975</name>
    <dbReference type="NCBI Taxonomy" id="1313296"/>
    <lineage>
        <taxon>Bacteria</taxon>
        <taxon>Bacillati</taxon>
        <taxon>Bacillota</taxon>
        <taxon>Bacilli</taxon>
        <taxon>Bacillales</taxon>
        <taxon>Paenibacillaceae</taxon>
        <taxon>Paenibacillus</taxon>
    </lineage>
</organism>
<gene>
    <name evidence="2" type="ORF">SAMN05661091_3931</name>
</gene>
<dbReference type="Gene3D" id="3.40.630.30">
    <property type="match status" value="1"/>
</dbReference>
<dbReference type="InterPro" id="IPR016181">
    <property type="entry name" value="Acyl_CoA_acyltransferase"/>
</dbReference>
<dbReference type="Proteomes" id="UP000192940">
    <property type="component" value="Chromosome I"/>
</dbReference>
<evidence type="ECO:0000313" key="3">
    <source>
        <dbReference type="Proteomes" id="UP000192940"/>
    </source>
</evidence>